<dbReference type="Gene3D" id="3.40.50.300">
    <property type="entry name" value="P-loop containing nucleotide triphosphate hydrolases"/>
    <property type="match status" value="1"/>
</dbReference>
<dbReference type="GO" id="GO:0003924">
    <property type="term" value="F:GTPase activity"/>
    <property type="evidence" value="ECO:0007669"/>
    <property type="project" value="InterPro"/>
</dbReference>
<dbReference type="SUPFAM" id="SSF52540">
    <property type="entry name" value="P-loop containing nucleoside triphosphate hydrolases"/>
    <property type="match status" value="1"/>
</dbReference>
<dbReference type="PROSITE" id="PS51419">
    <property type="entry name" value="RAB"/>
    <property type="match status" value="1"/>
</dbReference>
<reference evidence="1 2" key="1">
    <citation type="journal article" date="2013" name="Curr. Biol.">
        <title>Shared signatures of parasitism and phylogenomics unite Cryptomycota and microsporidia.</title>
        <authorList>
            <person name="James T.Y."/>
            <person name="Pelin A."/>
            <person name="Bonen L."/>
            <person name="Ahrendt S."/>
            <person name="Sain D."/>
            <person name="Corradi N."/>
            <person name="Stajich J.E."/>
        </authorList>
    </citation>
    <scope>NUCLEOTIDE SEQUENCE [LARGE SCALE GENOMIC DNA]</scope>
    <source>
        <strain evidence="1 2">CSF55</strain>
    </source>
</reference>
<dbReference type="Proteomes" id="UP000030755">
    <property type="component" value="Unassembled WGS sequence"/>
</dbReference>
<dbReference type="AlphaFoldDB" id="A0A075B4F7"/>
<dbReference type="HOGENOM" id="CLU_1939342_0_0_1"/>
<proteinExistence type="predicted"/>
<dbReference type="Pfam" id="PF00071">
    <property type="entry name" value="Ras"/>
    <property type="match status" value="1"/>
</dbReference>
<organism evidence="1 2">
    <name type="scientific">Rozella allomycis (strain CSF55)</name>
    <dbReference type="NCBI Taxonomy" id="988480"/>
    <lineage>
        <taxon>Eukaryota</taxon>
        <taxon>Fungi</taxon>
        <taxon>Fungi incertae sedis</taxon>
        <taxon>Cryptomycota</taxon>
        <taxon>Cryptomycota incertae sedis</taxon>
        <taxon>Rozella</taxon>
    </lineage>
</organism>
<name>A0A075B4F7_ROZAC</name>
<dbReference type="OrthoDB" id="265044at2759"/>
<sequence>MNRLEQRIKDYENLDCPKIVVGNKAEDMDAREVYMENGMVFSDKYGMEYYETRLRSVKHNDGIEEALSSLIMQIIRRIPEPPDASMLLDSNIKIGYDLTREENIAYRKALFEPKIPDELRQKLTNKMDWL</sequence>
<protein>
    <submittedName>
        <fullName evidence="1">Uncharacterized protein</fullName>
    </submittedName>
</protein>
<dbReference type="InterPro" id="IPR027417">
    <property type="entry name" value="P-loop_NTPase"/>
</dbReference>
<gene>
    <name evidence="1" type="ORF">O9G_005244</name>
</gene>
<keyword evidence="2" id="KW-1185">Reference proteome</keyword>
<dbReference type="InterPro" id="IPR001806">
    <property type="entry name" value="Small_GTPase"/>
</dbReference>
<dbReference type="PROSITE" id="PS51421">
    <property type="entry name" value="RAS"/>
    <property type="match status" value="1"/>
</dbReference>
<evidence type="ECO:0000313" key="2">
    <source>
        <dbReference type="Proteomes" id="UP000030755"/>
    </source>
</evidence>
<dbReference type="EMBL" id="KE560660">
    <property type="protein sequence ID" value="EPZ36107.1"/>
    <property type="molecule type" value="Genomic_DNA"/>
</dbReference>
<evidence type="ECO:0000313" key="1">
    <source>
        <dbReference type="EMBL" id="EPZ36107.1"/>
    </source>
</evidence>
<accession>A0A075B4F7</accession>
<dbReference type="GO" id="GO:0005525">
    <property type="term" value="F:GTP binding"/>
    <property type="evidence" value="ECO:0007669"/>
    <property type="project" value="InterPro"/>
</dbReference>